<dbReference type="GO" id="GO:0016121">
    <property type="term" value="P:carotene catabolic process"/>
    <property type="evidence" value="ECO:0007669"/>
    <property type="project" value="TreeGrafter"/>
</dbReference>
<keyword evidence="6" id="KW-0223">Dioxygenase</keyword>
<comment type="cofactor">
    <cofactor evidence="5 6">
        <name>Fe(2+)</name>
        <dbReference type="ChEBI" id="CHEBI:29033"/>
    </cofactor>
    <text evidence="5 6">Binds 1 Fe(2+) ion per subunit.</text>
</comment>
<feature type="binding site" evidence="5">
    <location>
        <position position="293"/>
    </location>
    <ligand>
        <name>Fe cation</name>
        <dbReference type="ChEBI" id="CHEBI:24875"/>
        <note>catalytic</note>
    </ligand>
</feature>
<protein>
    <recommendedName>
        <fullName evidence="6">Dioxygenase</fullName>
        <ecNumber evidence="6">1.13.11.-</ecNumber>
    </recommendedName>
</protein>
<evidence type="ECO:0000256" key="6">
    <source>
        <dbReference type="RuleBase" id="RU364048"/>
    </source>
</evidence>
<dbReference type="Proteomes" id="UP000234662">
    <property type="component" value="Unassembled WGS sequence"/>
</dbReference>
<dbReference type="RefSeq" id="WP_101821794.1">
    <property type="nucleotide sequence ID" value="NZ_PKJC01000021.1"/>
</dbReference>
<dbReference type="AlphaFoldDB" id="A0A2I1R3M8"/>
<gene>
    <name evidence="7" type="ORF">CYJ73_20290</name>
</gene>
<comment type="caution">
    <text evidence="7">The sequence shown here is derived from an EMBL/GenBank/DDBJ whole genome shotgun (WGS) entry which is preliminary data.</text>
</comment>
<dbReference type="GO" id="GO:0010436">
    <property type="term" value="F:carotenoid dioxygenase activity"/>
    <property type="evidence" value="ECO:0007669"/>
    <property type="project" value="TreeGrafter"/>
</dbReference>
<evidence type="ECO:0000313" key="8">
    <source>
        <dbReference type="Proteomes" id="UP000234662"/>
    </source>
</evidence>
<evidence type="ECO:0000256" key="5">
    <source>
        <dbReference type="PIRSR" id="PIRSR604294-1"/>
    </source>
</evidence>
<evidence type="ECO:0000256" key="2">
    <source>
        <dbReference type="ARBA" id="ARBA00022723"/>
    </source>
</evidence>
<accession>A0A2I1R3M8</accession>
<reference evidence="7 8" key="1">
    <citation type="submission" date="2017-12" db="EMBL/GenBank/DDBJ databases">
        <title>Phylogenetic diversity of female urinary microbiome.</title>
        <authorList>
            <person name="Thomas-White K."/>
            <person name="Wolfe A.J."/>
        </authorList>
    </citation>
    <scope>NUCLEOTIDE SEQUENCE [LARGE SCALE GENOMIC DNA]</scope>
    <source>
        <strain evidence="7 8">UMB0777</strain>
    </source>
</reference>
<dbReference type="STRING" id="2055.BCM27_01115"/>
<dbReference type="EMBL" id="PKJC01000021">
    <property type="protein sequence ID" value="PKZ63718.1"/>
    <property type="molecule type" value="Genomic_DNA"/>
</dbReference>
<evidence type="ECO:0000313" key="7">
    <source>
        <dbReference type="EMBL" id="PKZ63718.1"/>
    </source>
</evidence>
<comment type="similarity">
    <text evidence="1 6">Belongs to the carotenoid oxygenase family.</text>
</comment>
<feature type="binding site" evidence="5">
    <location>
        <position position="181"/>
    </location>
    <ligand>
        <name>Fe cation</name>
        <dbReference type="ChEBI" id="CHEBI:24875"/>
        <note>catalytic</note>
    </ligand>
</feature>
<dbReference type="PANTHER" id="PTHR10543:SF89">
    <property type="entry name" value="CAROTENOID 9,10(9',10')-CLEAVAGE DIOXYGENASE 1"/>
    <property type="match status" value="1"/>
</dbReference>
<evidence type="ECO:0000256" key="4">
    <source>
        <dbReference type="ARBA" id="ARBA00023004"/>
    </source>
</evidence>
<dbReference type="InterPro" id="IPR004294">
    <property type="entry name" value="Carotenoid_Oase"/>
</dbReference>
<proteinExistence type="inferred from homology"/>
<dbReference type="EC" id="1.13.11.-" evidence="6"/>
<evidence type="ECO:0000256" key="3">
    <source>
        <dbReference type="ARBA" id="ARBA00023002"/>
    </source>
</evidence>
<dbReference type="Pfam" id="PF03055">
    <property type="entry name" value="RPE65"/>
    <property type="match status" value="1"/>
</dbReference>
<name>A0A2I1R3M8_9ACTN</name>
<feature type="binding site" evidence="5">
    <location>
        <position position="231"/>
    </location>
    <ligand>
        <name>Fe cation</name>
        <dbReference type="ChEBI" id="CHEBI:24875"/>
        <note>catalytic</note>
    </ligand>
</feature>
<dbReference type="GO" id="GO:0046872">
    <property type="term" value="F:metal ion binding"/>
    <property type="evidence" value="ECO:0007669"/>
    <property type="project" value="UniProtKB-KW"/>
</dbReference>
<dbReference type="PANTHER" id="PTHR10543">
    <property type="entry name" value="BETA-CAROTENE DIOXYGENASE"/>
    <property type="match status" value="1"/>
</dbReference>
<feature type="binding site" evidence="5">
    <location>
        <position position="461"/>
    </location>
    <ligand>
        <name>Fe cation</name>
        <dbReference type="ChEBI" id="CHEBI:24875"/>
        <note>catalytic</note>
    </ligand>
</feature>
<organism evidence="7 8">
    <name type="scientific">Gordonia terrae</name>
    <dbReference type="NCBI Taxonomy" id="2055"/>
    <lineage>
        <taxon>Bacteria</taxon>
        <taxon>Bacillati</taxon>
        <taxon>Actinomycetota</taxon>
        <taxon>Actinomycetes</taxon>
        <taxon>Mycobacteriales</taxon>
        <taxon>Gordoniaceae</taxon>
        <taxon>Gordonia</taxon>
    </lineage>
</organism>
<sequence>MTIATPPTPAPVDMAHHAHLTGVFAPQRDEVDVADLPVSGEIPAGLHGSYLRNGPNPRFDPIGSFVYPLDGDGMVHRISISDGRVGYTNRFVRTPMVIAEEAAGHALWSGLTDGYTPPASVVGDELAGTYRELPDINIVRHGGRLMAMAESDQPYLLEPSSLATLAKTDCSGAMRVGSTAHPKIDPATGEMVLFNYGLEAPYLTWSVVSADGTTTTGPTPVDGLDKPVMIHDMALTSRYLVLFVCPLIFDLEGVMSGGSLLSWQPDDGTRIALIPRDGGPVRWVHTDPFWVWHFANAFDGSGPDDSVIVDYVEWSYPGGFADEPRPATSALTRAIIRPDGSITRNTISDNAFNMEFPRVDDRLLTRDHHRVATVAKGPRDSGATDSLWFHDLAAGTETYWSPGTAIGEPIYIPGADGDHWGAIGTDPADMRSYFYLLAADEPTAGPVATVELPIRVPAGLHGAWLADPA</sequence>
<keyword evidence="2 5" id="KW-0479">Metal-binding</keyword>
<evidence type="ECO:0000256" key="1">
    <source>
        <dbReference type="ARBA" id="ARBA00006787"/>
    </source>
</evidence>
<keyword evidence="3 6" id="KW-0560">Oxidoreductase</keyword>
<keyword evidence="4 5" id="KW-0408">Iron</keyword>